<keyword evidence="1" id="KW-1133">Transmembrane helix</keyword>
<evidence type="ECO:0000313" key="2">
    <source>
        <dbReference type="EMBL" id="SNT64715.1"/>
    </source>
</evidence>
<name>A0A239PCP0_9ACTN</name>
<dbReference type="Proteomes" id="UP000198362">
    <property type="component" value="Unassembled WGS sequence"/>
</dbReference>
<proteinExistence type="predicted"/>
<sequence>MDKAGGRTVAIVLERVQLPYSTPGQRALAWLAAGYCASIAAVIAPDWPELTPFLAIPVLATALPAVIRPPRGFQVAIGLAIAALVPFSVLFYFLACVHLAAVIPLALAPTRAAARAPVILGVTCGALLLLPLGFLADATW</sequence>
<keyword evidence="3" id="KW-1185">Reference proteome</keyword>
<keyword evidence="1" id="KW-0812">Transmembrane</keyword>
<evidence type="ECO:0000256" key="1">
    <source>
        <dbReference type="SAM" id="Phobius"/>
    </source>
</evidence>
<protein>
    <submittedName>
        <fullName evidence="2">Uncharacterized protein</fullName>
    </submittedName>
</protein>
<gene>
    <name evidence="2" type="ORF">SAMN05421812_1185</name>
</gene>
<reference evidence="2 3" key="1">
    <citation type="submission" date="2017-06" db="EMBL/GenBank/DDBJ databases">
        <authorList>
            <person name="Kim H.J."/>
            <person name="Triplett B.A."/>
        </authorList>
    </citation>
    <scope>NUCLEOTIDE SEQUENCE [LARGE SCALE GENOMIC DNA]</scope>
    <source>
        <strain evidence="2 3">CGMCC 4.5593</strain>
    </source>
</reference>
<feature type="transmembrane region" description="Helical" evidence="1">
    <location>
        <begin position="27"/>
        <end position="44"/>
    </location>
</feature>
<keyword evidence="1" id="KW-0472">Membrane</keyword>
<dbReference type="AlphaFoldDB" id="A0A239PCP0"/>
<dbReference type="EMBL" id="FZPH01000018">
    <property type="protein sequence ID" value="SNT64715.1"/>
    <property type="molecule type" value="Genomic_DNA"/>
</dbReference>
<organism evidence="2 3">
    <name type="scientific">Asanoa hainanensis</name>
    <dbReference type="NCBI Taxonomy" id="560556"/>
    <lineage>
        <taxon>Bacteria</taxon>
        <taxon>Bacillati</taxon>
        <taxon>Actinomycetota</taxon>
        <taxon>Actinomycetes</taxon>
        <taxon>Micromonosporales</taxon>
        <taxon>Micromonosporaceae</taxon>
        <taxon>Asanoa</taxon>
    </lineage>
</organism>
<evidence type="ECO:0000313" key="3">
    <source>
        <dbReference type="Proteomes" id="UP000198362"/>
    </source>
</evidence>
<accession>A0A239PCP0</accession>
<feature type="transmembrane region" description="Helical" evidence="1">
    <location>
        <begin position="118"/>
        <end position="136"/>
    </location>
</feature>
<feature type="transmembrane region" description="Helical" evidence="1">
    <location>
        <begin position="79"/>
        <end position="106"/>
    </location>
</feature>